<evidence type="ECO:0000256" key="1">
    <source>
        <dbReference type="SAM" id="MobiDB-lite"/>
    </source>
</evidence>
<dbReference type="AlphaFoldDB" id="A0A2P2IZT2"/>
<organism evidence="2">
    <name type="scientific">Rhizophora mucronata</name>
    <name type="common">Asiatic mangrove</name>
    <dbReference type="NCBI Taxonomy" id="61149"/>
    <lineage>
        <taxon>Eukaryota</taxon>
        <taxon>Viridiplantae</taxon>
        <taxon>Streptophyta</taxon>
        <taxon>Embryophyta</taxon>
        <taxon>Tracheophyta</taxon>
        <taxon>Spermatophyta</taxon>
        <taxon>Magnoliopsida</taxon>
        <taxon>eudicotyledons</taxon>
        <taxon>Gunneridae</taxon>
        <taxon>Pentapetalae</taxon>
        <taxon>rosids</taxon>
        <taxon>fabids</taxon>
        <taxon>Malpighiales</taxon>
        <taxon>Rhizophoraceae</taxon>
        <taxon>Rhizophora</taxon>
    </lineage>
</organism>
<proteinExistence type="predicted"/>
<feature type="region of interest" description="Disordered" evidence="1">
    <location>
        <begin position="1"/>
        <end position="30"/>
    </location>
</feature>
<name>A0A2P2IZT2_RHIMU</name>
<reference evidence="2" key="1">
    <citation type="submission" date="2018-02" db="EMBL/GenBank/DDBJ databases">
        <title>Rhizophora mucronata_Transcriptome.</title>
        <authorList>
            <person name="Meera S.P."/>
            <person name="Sreeshan A."/>
            <person name="Augustine A."/>
        </authorList>
    </citation>
    <scope>NUCLEOTIDE SEQUENCE</scope>
    <source>
        <tissue evidence="2">Leaf</tissue>
    </source>
</reference>
<sequence>MSISTETGSTGQVRDSSHELSMYNCSKRRD</sequence>
<accession>A0A2P2IZT2</accession>
<protein>
    <submittedName>
        <fullName evidence="2">Uncharacterized protein</fullName>
    </submittedName>
</protein>
<evidence type="ECO:0000313" key="2">
    <source>
        <dbReference type="EMBL" id="MBW86716.1"/>
    </source>
</evidence>
<feature type="compositionally biased region" description="Polar residues" evidence="1">
    <location>
        <begin position="1"/>
        <end position="14"/>
    </location>
</feature>
<dbReference type="EMBL" id="GGEC01006233">
    <property type="protein sequence ID" value="MBW86716.1"/>
    <property type="molecule type" value="Transcribed_RNA"/>
</dbReference>